<dbReference type="Gene3D" id="3.90.79.10">
    <property type="entry name" value="Nucleoside Triphosphate Pyrophosphohydrolase"/>
    <property type="match status" value="1"/>
</dbReference>
<sequence length="213" mass="23812">MSSRLQEPRIENISPLPSDEAKWIEFQRIDWTDQEGKSRVWEAANRKTRGSKGIDAVAIAPILLHPSKPPSVLIILQYRPPVQATCVEFPAGLIDGDETPERAALRELKEETGYVGKIIEISPTIVSDPGLATANMQFAIVQVELEEGDVEPTQHLENGEHIERVVVPLDQLYEKLMAYSKEDGKSVDARLFHWAAGLHFAKQNAKKFGFMQG</sequence>
<dbReference type="GO" id="GO:0005634">
    <property type="term" value="C:nucleus"/>
    <property type="evidence" value="ECO:0007669"/>
    <property type="project" value="TreeGrafter"/>
</dbReference>
<dbReference type="GO" id="GO:0047631">
    <property type="term" value="F:ADP-ribose diphosphatase activity"/>
    <property type="evidence" value="ECO:0007669"/>
    <property type="project" value="TreeGrafter"/>
</dbReference>
<protein>
    <recommendedName>
        <fullName evidence="2">Nudix hydrolase domain-containing protein</fullName>
    </recommendedName>
</protein>
<dbReference type="InterPro" id="IPR000086">
    <property type="entry name" value="NUDIX_hydrolase_dom"/>
</dbReference>
<dbReference type="EMBL" id="CP042197">
    <property type="protein sequence ID" value="QDS75205.1"/>
    <property type="molecule type" value="Genomic_DNA"/>
</dbReference>
<evidence type="ECO:0000256" key="1">
    <source>
        <dbReference type="ARBA" id="ARBA00022801"/>
    </source>
</evidence>
<keyword evidence="4" id="KW-1185">Reference proteome</keyword>
<dbReference type="InterPro" id="IPR015797">
    <property type="entry name" value="NUDIX_hydrolase-like_dom_sf"/>
</dbReference>
<dbReference type="STRING" id="50376.A0A517LHT4"/>
<dbReference type="SUPFAM" id="SSF55811">
    <property type="entry name" value="Nudix"/>
    <property type="match status" value="1"/>
</dbReference>
<dbReference type="Pfam" id="PF00293">
    <property type="entry name" value="NUDIX"/>
    <property type="match status" value="1"/>
</dbReference>
<proteinExistence type="predicted"/>
<dbReference type="GO" id="GO:0006753">
    <property type="term" value="P:nucleoside phosphate metabolic process"/>
    <property type="evidence" value="ECO:0007669"/>
    <property type="project" value="TreeGrafter"/>
</dbReference>
<dbReference type="FunFam" id="3.90.79.10:FF:000016">
    <property type="entry name" value="ADP-sugar pyrophosphatase isoform X1"/>
    <property type="match status" value="1"/>
</dbReference>
<dbReference type="GO" id="GO:0019693">
    <property type="term" value="P:ribose phosphate metabolic process"/>
    <property type="evidence" value="ECO:0007669"/>
    <property type="project" value="TreeGrafter"/>
</dbReference>
<dbReference type="CDD" id="cd18888">
    <property type="entry name" value="NUDIX_ADPRase_Nudt5"/>
    <property type="match status" value="1"/>
</dbReference>
<evidence type="ECO:0000313" key="4">
    <source>
        <dbReference type="Proteomes" id="UP000316270"/>
    </source>
</evidence>
<feature type="domain" description="Nudix hydrolase" evidence="2">
    <location>
        <begin position="52"/>
        <end position="191"/>
    </location>
</feature>
<accession>A0A517LHT4</accession>
<keyword evidence="1" id="KW-0378">Hydrolase</keyword>
<dbReference type="Proteomes" id="UP000316270">
    <property type="component" value="Chromosome 13"/>
</dbReference>
<evidence type="ECO:0000259" key="2">
    <source>
        <dbReference type="PROSITE" id="PS51462"/>
    </source>
</evidence>
<name>A0A517LHT4_9PEZI</name>
<dbReference type="InterPro" id="IPR020084">
    <property type="entry name" value="NUDIX_hydrolase_CS"/>
</dbReference>
<reference evidence="3 4" key="1">
    <citation type="submission" date="2019-07" db="EMBL/GenBank/DDBJ databases">
        <title>Finished genome of Venturia effusa.</title>
        <authorList>
            <person name="Young C.A."/>
            <person name="Cox M.P."/>
            <person name="Ganley A.R.D."/>
            <person name="David W.J."/>
        </authorList>
    </citation>
    <scope>NUCLEOTIDE SEQUENCE [LARGE SCALE GENOMIC DNA]</scope>
    <source>
        <strain evidence="4">albino</strain>
    </source>
</reference>
<gene>
    <name evidence="3" type="ORF">FKW77_000007</name>
</gene>
<dbReference type="PROSITE" id="PS51462">
    <property type="entry name" value="NUDIX"/>
    <property type="match status" value="1"/>
</dbReference>
<dbReference type="PROSITE" id="PS00893">
    <property type="entry name" value="NUDIX_BOX"/>
    <property type="match status" value="1"/>
</dbReference>
<dbReference type="OrthoDB" id="10249920at2759"/>
<organism evidence="3 4">
    <name type="scientific">Venturia effusa</name>
    <dbReference type="NCBI Taxonomy" id="50376"/>
    <lineage>
        <taxon>Eukaryota</taxon>
        <taxon>Fungi</taxon>
        <taxon>Dikarya</taxon>
        <taxon>Ascomycota</taxon>
        <taxon>Pezizomycotina</taxon>
        <taxon>Dothideomycetes</taxon>
        <taxon>Pleosporomycetidae</taxon>
        <taxon>Venturiales</taxon>
        <taxon>Venturiaceae</taxon>
        <taxon>Venturia</taxon>
    </lineage>
</organism>
<evidence type="ECO:0000313" key="3">
    <source>
        <dbReference type="EMBL" id="QDS75205.1"/>
    </source>
</evidence>
<dbReference type="PANTHER" id="PTHR11839:SF26">
    <property type="entry name" value="ADP-RIBOSE DIPHOSPHATASE"/>
    <property type="match status" value="1"/>
</dbReference>
<dbReference type="PANTHER" id="PTHR11839">
    <property type="entry name" value="UDP/ADP-SUGAR PYROPHOSPHATASE"/>
    <property type="match status" value="1"/>
</dbReference>
<dbReference type="AlphaFoldDB" id="A0A517LHT4"/>